<organism evidence="3 4">
    <name type="scientific">Rickenella mellea</name>
    <dbReference type="NCBI Taxonomy" id="50990"/>
    <lineage>
        <taxon>Eukaryota</taxon>
        <taxon>Fungi</taxon>
        <taxon>Dikarya</taxon>
        <taxon>Basidiomycota</taxon>
        <taxon>Agaricomycotina</taxon>
        <taxon>Agaricomycetes</taxon>
        <taxon>Hymenochaetales</taxon>
        <taxon>Rickenellaceae</taxon>
        <taxon>Rickenella</taxon>
    </lineage>
</organism>
<dbReference type="EMBL" id="ML170156">
    <property type="protein sequence ID" value="TDL29023.1"/>
    <property type="molecule type" value="Genomic_DNA"/>
</dbReference>
<dbReference type="VEuPathDB" id="FungiDB:BD410DRAFT_1042"/>
<dbReference type="Proteomes" id="UP000294933">
    <property type="component" value="Unassembled WGS sequence"/>
</dbReference>
<feature type="compositionally biased region" description="Basic and acidic residues" evidence="1">
    <location>
        <begin position="76"/>
        <end position="87"/>
    </location>
</feature>
<gene>
    <name evidence="3" type="ORF">BD410DRAFT_1042</name>
</gene>
<dbReference type="AlphaFoldDB" id="A0A4R5XDG8"/>
<feature type="compositionally biased region" description="Polar residues" evidence="1">
    <location>
        <begin position="1"/>
        <end position="13"/>
    </location>
</feature>
<feature type="domain" description="DUF6697" evidence="2">
    <location>
        <begin position="211"/>
        <end position="411"/>
    </location>
</feature>
<sequence>MGTTIYTTQTPDKQSVHVKKAKLTRNEPHMSNKSTPEVVLPYFNRRPTTPRQQPAPVTKRSVILKLPTYVPENIRHEHTKDMERKPNDTTPSMLLATPNDELKLHHNPVPDSDETWLSPLPSTSNAWNPMDSESELSSPPQSPAPSDKDRFELKPAVKKMTPAKSANHKKQPKFSNSGLLADSIRKRLDEYTHNNPVDFEKHKGIINRGLPRKKGLSELFGGSFMGFFHNISNTKRTEHNHQYKRFLCPKIENNCEAPLSVGTPGIIFRIDCDRDDEMLACTVDKIITGVKENEWVYCGDYKKYRSTPLTSEEWSYLNKELRDGWIKLIHEAKEGIKCRARHTVILRHKLKWAPTKQELDEFVEKVKSDEQLGKLSKEEVAKAFEAGHLRIAVWVLQCVKYDVEFATRIAEWVKAANGTSNPDPTPAKQSPSPPSKRKAPVKAKRSVTPDDEKQWENDSYEDSEIEDFEAVRPYHSTGTKSRPAN</sequence>
<accession>A0A4R5XDG8</accession>
<evidence type="ECO:0000259" key="2">
    <source>
        <dbReference type="Pfam" id="PF20411"/>
    </source>
</evidence>
<feature type="compositionally biased region" description="Low complexity" evidence="1">
    <location>
        <begin position="45"/>
        <end position="54"/>
    </location>
</feature>
<feature type="region of interest" description="Disordered" evidence="1">
    <location>
        <begin position="416"/>
        <end position="485"/>
    </location>
</feature>
<feature type="region of interest" description="Disordered" evidence="1">
    <location>
        <begin position="102"/>
        <end position="179"/>
    </location>
</feature>
<reference evidence="3 4" key="1">
    <citation type="submission" date="2018-06" db="EMBL/GenBank/DDBJ databases">
        <title>A transcriptomic atlas of mushroom development highlights an independent origin of complex multicellularity.</title>
        <authorList>
            <consortium name="DOE Joint Genome Institute"/>
            <person name="Krizsan K."/>
            <person name="Almasi E."/>
            <person name="Merenyi Z."/>
            <person name="Sahu N."/>
            <person name="Viragh M."/>
            <person name="Koszo T."/>
            <person name="Mondo S."/>
            <person name="Kiss B."/>
            <person name="Balint B."/>
            <person name="Kues U."/>
            <person name="Barry K."/>
            <person name="Hegedus J.C."/>
            <person name="Henrissat B."/>
            <person name="Johnson J."/>
            <person name="Lipzen A."/>
            <person name="Ohm R."/>
            <person name="Nagy I."/>
            <person name="Pangilinan J."/>
            <person name="Yan J."/>
            <person name="Xiong Y."/>
            <person name="Grigoriev I.V."/>
            <person name="Hibbett D.S."/>
            <person name="Nagy L.G."/>
        </authorList>
    </citation>
    <scope>NUCLEOTIDE SEQUENCE [LARGE SCALE GENOMIC DNA]</scope>
    <source>
        <strain evidence="3 4">SZMC22713</strain>
    </source>
</reference>
<feature type="compositionally biased region" description="Acidic residues" evidence="1">
    <location>
        <begin position="458"/>
        <end position="468"/>
    </location>
</feature>
<feature type="region of interest" description="Disordered" evidence="1">
    <location>
        <begin position="76"/>
        <end position="95"/>
    </location>
</feature>
<feature type="compositionally biased region" description="Basic residues" evidence="1">
    <location>
        <begin position="435"/>
        <end position="445"/>
    </location>
</feature>
<keyword evidence="4" id="KW-1185">Reference proteome</keyword>
<feature type="compositionally biased region" description="Basic and acidic residues" evidence="1">
    <location>
        <begin position="447"/>
        <end position="456"/>
    </location>
</feature>
<protein>
    <recommendedName>
        <fullName evidence="2">DUF6697 domain-containing protein</fullName>
    </recommendedName>
</protein>
<evidence type="ECO:0000256" key="1">
    <source>
        <dbReference type="SAM" id="MobiDB-lite"/>
    </source>
</evidence>
<feature type="compositionally biased region" description="Basic and acidic residues" evidence="1">
    <location>
        <begin position="146"/>
        <end position="155"/>
    </location>
</feature>
<dbReference type="InterPro" id="IPR046520">
    <property type="entry name" value="DUF6697"/>
</dbReference>
<evidence type="ECO:0000313" key="3">
    <source>
        <dbReference type="EMBL" id="TDL29023.1"/>
    </source>
</evidence>
<dbReference type="STRING" id="50990.A0A4R5XDG8"/>
<feature type="compositionally biased region" description="Polar residues" evidence="1">
    <location>
        <begin position="476"/>
        <end position="485"/>
    </location>
</feature>
<dbReference type="Pfam" id="PF20411">
    <property type="entry name" value="DUF6697"/>
    <property type="match status" value="1"/>
</dbReference>
<feature type="region of interest" description="Disordered" evidence="1">
    <location>
        <begin position="1"/>
        <end position="58"/>
    </location>
</feature>
<name>A0A4R5XDG8_9AGAM</name>
<feature type="compositionally biased region" description="Polar residues" evidence="1">
    <location>
        <begin position="417"/>
        <end position="430"/>
    </location>
</feature>
<evidence type="ECO:0000313" key="4">
    <source>
        <dbReference type="Proteomes" id="UP000294933"/>
    </source>
</evidence>
<proteinExistence type="predicted"/>
<dbReference type="OrthoDB" id="3265858at2759"/>